<dbReference type="KEGG" id="lug:FPZ22_12980"/>
<name>A0A518N6Y6_9GAMM</name>
<protein>
    <submittedName>
        <fullName evidence="1">Uncharacterized protein</fullName>
    </submittedName>
</protein>
<sequence>MQGKAEEFDSAKEKVLKARMSVVLRANEVVVAEVEDAALWNAVFAAINSGSSSLLQAAPVSPVLAGPAAGGSVVETMARNTPVAEPINKFAKELSVDLDVLIGACDPTPNDPYLRLDPHHWEKMRKELPARGVKALPPIVVAATILCLWSRHAALGSVTQAQAQSVLAAINSRDNNPTRGIAGASWLQARPGGQIVLNPSQISRAITIAKGFCEQDWSAWKAL</sequence>
<dbReference type="AlphaFoldDB" id="A0A518N6Y6"/>
<reference evidence="1 2" key="1">
    <citation type="submission" date="2019-07" db="EMBL/GenBank/DDBJ databases">
        <title>Full genome sequence of Luteimonas sp. Gr-4.</title>
        <authorList>
            <person name="Im W.-T."/>
        </authorList>
    </citation>
    <scope>NUCLEOTIDE SEQUENCE [LARGE SCALE GENOMIC DNA]</scope>
    <source>
        <strain evidence="1 2">Gr-4</strain>
    </source>
</reference>
<keyword evidence="2" id="KW-1185">Reference proteome</keyword>
<accession>A0A518N6Y6</accession>
<gene>
    <name evidence="1" type="ORF">FPZ22_12980</name>
</gene>
<dbReference type="RefSeq" id="WP_144893615.1">
    <property type="nucleotide sequence ID" value="NZ_CP042218.1"/>
</dbReference>
<dbReference type="EMBL" id="CP042218">
    <property type="protein sequence ID" value="QDW67677.1"/>
    <property type="molecule type" value="Genomic_DNA"/>
</dbReference>
<evidence type="ECO:0000313" key="2">
    <source>
        <dbReference type="Proteomes" id="UP000316584"/>
    </source>
</evidence>
<organism evidence="1 2">
    <name type="scientific">Luteimonas granuli</name>
    <dbReference type="NCBI Taxonomy" id="1176533"/>
    <lineage>
        <taxon>Bacteria</taxon>
        <taxon>Pseudomonadati</taxon>
        <taxon>Pseudomonadota</taxon>
        <taxon>Gammaproteobacteria</taxon>
        <taxon>Lysobacterales</taxon>
        <taxon>Lysobacteraceae</taxon>
        <taxon>Luteimonas</taxon>
    </lineage>
</organism>
<dbReference type="OrthoDB" id="9877056at2"/>
<dbReference type="Proteomes" id="UP000316584">
    <property type="component" value="Chromosome"/>
</dbReference>
<evidence type="ECO:0000313" key="1">
    <source>
        <dbReference type="EMBL" id="QDW67677.1"/>
    </source>
</evidence>
<proteinExistence type="predicted"/>